<feature type="transmembrane region" description="Helical" evidence="6">
    <location>
        <begin position="88"/>
        <end position="108"/>
    </location>
</feature>
<keyword evidence="4 6" id="KW-0472">Membrane</keyword>
<accession>A0AAD3D3M0</accession>
<evidence type="ECO:0000313" key="7">
    <source>
        <dbReference type="EMBL" id="GFH57114.1"/>
    </source>
</evidence>
<gene>
    <name evidence="7" type="ORF">CTEN210_13590</name>
</gene>
<organism evidence="7 8">
    <name type="scientific">Chaetoceros tenuissimus</name>
    <dbReference type="NCBI Taxonomy" id="426638"/>
    <lineage>
        <taxon>Eukaryota</taxon>
        <taxon>Sar</taxon>
        <taxon>Stramenopiles</taxon>
        <taxon>Ochrophyta</taxon>
        <taxon>Bacillariophyta</taxon>
        <taxon>Coscinodiscophyceae</taxon>
        <taxon>Chaetocerotophycidae</taxon>
        <taxon>Chaetocerotales</taxon>
        <taxon>Chaetocerotaceae</taxon>
        <taxon>Chaetoceros</taxon>
    </lineage>
</organism>
<keyword evidence="3 6" id="KW-1133">Transmembrane helix</keyword>
<proteinExistence type="predicted"/>
<comment type="subcellular location">
    <subcellularLocation>
        <location evidence="1">Membrane</location>
        <topology evidence="1">Multi-pass membrane protein</topology>
    </subcellularLocation>
</comment>
<keyword evidence="8" id="KW-1185">Reference proteome</keyword>
<feature type="transmembrane region" description="Helical" evidence="6">
    <location>
        <begin position="505"/>
        <end position="527"/>
    </location>
</feature>
<protein>
    <submittedName>
        <fullName evidence="7">Uncharacterized protein</fullName>
    </submittedName>
</protein>
<feature type="transmembrane region" description="Helical" evidence="6">
    <location>
        <begin position="472"/>
        <end position="493"/>
    </location>
</feature>
<dbReference type="PANTHER" id="PTHR23112">
    <property type="entry name" value="G PROTEIN-COUPLED RECEPTOR 157-RELATED"/>
    <property type="match status" value="1"/>
</dbReference>
<feature type="transmembrane region" description="Helical" evidence="6">
    <location>
        <begin position="46"/>
        <end position="68"/>
    </location>
</feature>
<dbReference type="GO" id="GO:0004930">
    <property type="term" value="F:G protein-coupled receptor activity"/>
    <property type="evidence" value="ECO:0007669"/>
    <property type="project" value="TreeGrafter"/>
</dbReference>
<evidence type="ECO:0000256" key="5">
    <source>
        <dbReference type="SAM" id="MobiDB-lite"/>
    </source>
</evidence>
<dbReference type="GO" id="GO:0007189">
    <property type="term" value="P:adenylate cyclase-activating G protein-coupled receptor signaling pathway"/>
    <property type="evidence" value="ECO:0007669"/>
    <property type="project" value="TreeGrafter"/>
</dbReference>
<feature type="transmembrane region" description="Helical" evidence="6">
    <location>
        <begin position="128"/>
        <end position="146"/>
    </location>
</feature>
<feature type="compositionally biased region" description="Basic and acidic residues" evidence="5">
    <location>
        <begin position="255"/>
        <end position="267"/>
    </location>
</feature>
<name>A0AAD3D3M0_9STRA</name>
<reference evidence="7 8" key="1">
    <citation type="journal article" date="2021" name="Sci. Rep.">
        <title>The genome of the diatom Chaetoceros tenuissimus carries an ancient integrated fragment of an extant virus.</title>
        <authorList>
            <person name="Hongo Y."/>
            <person name="Kimura K."/>
            <person name="Takaki Y."/>
            <person name="Yoshida Y."/>
            <person name="Baba S."/>
            <person name="Kobayashi G."/>
            <person name="Nagasaki K."/>
            <person name="Hano T."/>
            <person name="Tomaru Y."/>
        </authorList>
    </citation>
    <scope>NUCLEOTIDE SEQUENCE [LARGE SCALE GENOMIC DNA]</scope>
    <source>
        <strain evidence="7 8">NIES-3715</strain>
    </source>
</reference>
<feature type="transmembrane region" description="Helical" evidence="6">
    <location>
        <begin position="12"/>
        <end position="34"/>
    </location>
</feature>
<dbReference type="EMBL" id="BLLK01000057">
    <property type="protein sequence ID" value="GFH57114.1"/>
    <property type="molecule type" value="Genomic_DNA"/>
</dbReference>
<evidence type="ECO:0000256" key="2">
    <source>
        <dbReference type="ARBA" id="ARBA00022692"/>
    </source>
</evidence>
<dbReference type="Proteomes" id="UP001054902">
    <property type="component" value="Unassembled WGS sequence"/>
</dbReference>
<evidence type="ECO:0000256" key="3">
    <source>
        <dbReference type="ARBA" id="ARBA00022989"/>
    </source>
</evidence>
<dbReference type="Gene3D" id="1.20.1070.10">
    <property type="entry name" value="Rhodopsin 7-helix transmembrane proteins"/>
    <property type="match status" value="1"/>
</dbReference>
<sequence length="559" mass="63034">MYSRAQQNSIIFVPIIAGSLSSISSVALIASILRSKVKLHRAVRRIIFGFCTYDVVYSIALNLATFVAPKGEALYAIGNIGTCDAQGFFIYVGYLGSILYNVSLAMYYLCTIRFSLSERTFRERIEPFCHLISIVSSLAIAIFLLAKKSFNLDGRERFCYISATPKECLYNDDIQCERGSKMSLSYALWFSIIPFATVFIIILLSMFTIIIATVVRQKESSDRWCISKGSDDSDDSDYESCLMKVLTWCFGKKEQTGSSNHEARTDNPDIDISKAPNRPLIEKLDQKYQPKSLPTSSKNEILRTLPTTSKNERIHSLVASDAKQVRITQVSSGNHVSSLRSSGRSNASDPHAFDLKKMRASKVVVKKELTEEDSRKLAKSINSVHDGYDEELQILRTSQAIAKPKIAPSRSGTQEDPFKFDLKVVRQSIRRESLVTRLNEEITPKQGTSLRTLHRSTKKKASRPKKSIEERASLQCLLYISTFIFCYIVPVIQQFVMYNKEDQPIFALALIGVTTIPLQGFLMALVYTGPYVRSIKDSHPEYSWFKRFVEVIKSGGDQD</sequence>
<feature type="region of interest" description="Disordered" evidence="5">
    <location>
        <begin position="255"/>
        <end position="276"/>
    </location>
</feature>
<evidence type="ECO:0000256" key="6">
    <source>
        <dbReference type="SAM" id="Phobius"/>
    </source>
</evidence>
<feature type="region of interest" description="Disordered" evidence="5">
    <location>
        <begin position="329"/>
        <end position="354"/>
    </location>
</feature>
<dbReference type="SUPFAM" id="SSF81321">
    <property type="entry name" value="Family A G protein-coupled receptor-like"/>
    <property type="match status" value="1"/>
</dbReference>
<evidence type="ECO:0000313" key="8">
    <source>
        <dbReference type="Proteomes" id="UP001054902"/>
    </source>
</evidence>
<evidence type="ECO:0000256" key="1">
    <source>
        <dbReference type="ARBA" id="ARBA00004141"/>
    </source>
</evidence>
<feature type="compositionally biased region" description="Low complexity" evidence="5">
    <location>
        <begin position="337"/>
        <end position="348"/>
    </location>
</feature>
<dbReference type="AlphaFoldDB" id="A0AAD3D3M0"/>
<evidence type="ECO:0000256" key="4">
    <source>
        <dbReference type="ARBA" id="ARBA00023136"/>
    </source>
</evidence>
<comment type="caution">
    <text evidence="7">The sequence shown here is derived from an EMBL/GenBank/DDBJ whole genome shotgun (WGS) entry which is preliminary data.</text>
</comment>
<dbReference type="PANTHER" id="PTHR23112:SF0">
    <property type="entry name" value="TRANSMEMBRANE PROTEIN 116"/>
    <property type="match status" value="1"/>
</dbReference>
<feature type="transmembrane region" description="Helical" evidence="6">
    <location>
        <begin position="188"/>
        <end position="215"/>
    </location>
</feature>
<dbReference type="GO" id="GO:0005886">
    <property type="term" value="C:plasma membrane"/>
    <property type="evidence" value="ECO:0007669"/>
    <property type="project" value="TreeGrafter"/>
</dbReference>
<keyword evidence="2 6" id="KW-0812">Transmembrane</keyword>